<feature type="non-terminal residue" evidence="1">
    <location>
        <position position="1"/>
    </location>
</feature>
<dbReference type="AlphaFoldDB" id="X0ULX5"/>
<proteinExistence type="predicted"/>
<evidence type="ECO:0000313" key="1">
    <source>
        <dbReference type="EMBL" id="GAG06650.1"/>
    </source>
</evidence>
<dbReference type="EMBL" id="BARS01028285">
    <property type="protein sequence ID" value="GAG06650.1"/>
    <property type="molecule type" value="Genomic_DNA"/>
</dbReference>
<accession>X0ULX5</accession>
<protein>
    <submittedName>
        <fullName evidence="1">Uncharacterized protein</fullName>
    </submittedName>
</protein>
<dbReference type="Gene3D" id="3.30.700.10">
    <property type="entry name" value="Glycoprotein, Type 4 Pilin"/>
    <property type="match status" value="1"/>
</dbReference>
<gene>
    <name evidence="1" type="ORF">S01H1_44346</name>
</gene>
<name>X0ULX5_9ZZZZ</name>
<sequence length="136" mass="14877">ARDTKRISDIRQIIIAMEMFHDDNNRFPDNTDGISSSGECIGDGVICGSSNAFEGTIRSYISSVPADPLHDCPDSSTGCGGGYYYYAYDYSHAGCEPVIAFHLFEHSGMRSQHGRRDTTSGGDMDIDDSEFVICLD</sequence>
<comment type="caution">
    <text evidence="1">The sequence shown here is derived from an EMBL/GenBank/DDBJ whole genome shotgun (WGS) entry which is preliminary data.</text>
</comment>
<organism evidence="1">
    <name type="scientific">marine sediment metagenome</name>
    <dbReference type="NCBI Taxonomy" id="412755"/>
    <lineage>
        <taxon>unclassified sequences</taxon>
        <taxon>metagenomes</taxon>
        <taxon>ecological metagenomes</taxon>
    </lineage>
</organism>
<reference evidence="1" key="1">
    <citation type="journal article" date="2014" name="Front. Microbiol.">
        <title>High frequency of phylogenetically diverse reductive dehalogenase-homologous genes in deep subseafloor sedimentary metagenomes.</title>
        <authorList>
            <person name="Kawai M."/>
            <person name="Futagami T."/>
            <person name="Toyoda A."/>
            <person name="Takaki Y."/>
            <person name="Nishi S."/>
            <person name="Hori S."/>
            <person name="Arai W."/>
            <person name="Tsubouchi T."/>
            <person name="Morono Y."/>
            <person name="Uchiyama I."/>
            <person name="Ito T."/>
            <person name="Fujiyama A."/>
            <person name="Inagaki F."/>
            <person name="Takami H."/>
        </authorList>
    </citation>
    <scope>NUCLEOTIDE SEQUENCE</scope>
    <source>
        <strain evidence="1">Expedition CK06-06</strain>
    </source>
</reference>